<organism evidence="3 4">
    <name type="scientific">Thermohalobaculum xanthum</name>
    <dbReference type="NCBI Taxonomy" id="2753746"/>
    <lineage>
        <taxon>Bacteria</taxon>
        <taxon>Pseudomonadati</taxon>
        <taxon>Pseudomonadota</taxon>
        <taxon>Alphaproteobacteria</taxon>
        <taxon>Rhodobacterales</taxon>
        <taxon>Paracoccaceae</taxon>
        <taxon>Thermohalobaculum</taxon>
    </lineage>
</organism>
<reference evidence="3" key="1">
    <citation type="submission" date="2020-12" db="EMBL/GenBank/DDBJ databases">
        <title>Bacterial taxonomy.</title>
        <authorList>
            <person name="Pan X."/>
        </authorList>
    </citation>
    <scope>NUCLEOTIDE SEQUENCE</scope>
    <source>
        <strain evidence="3">M0105</strain>
    </source>
</reference>
<protein>
    <submittedName>
        <fullName evidence="3">Metallophosphoesterase family protein</fullName>
    </submittedName>
</protein>
<feature type="domain" description="Calcineurin-like phosphoesterase" evidence="2">
    <location>
        <begin position="45"/>
        <end position="217"/>
    </location>
</feature>
<evidence type="ECO:0000259" key="2">
    <source>
        <dbReference type="Pfam" id="PF12850"/>
    </source>
</evidence>
<dbReference type="Gene3D" id="3.60.21.10">
    <property type="match status" value="1"/>
</dbReference>
<accession>A0A8J7SDX1</accession>
<evidence type="ECO:0000256" key="1">
    <source>
        <dbReference type="ARBA" id="ARBA00008950"/>
    </source>
</evidence>
<dbReference type="EMBL" id="JAEHHL010000002">
    <property type="protein sequence ID" value="MBK0398667.1"/>
    <property type="molecule type" value="Genomic_DNA"/>
</dbReference>
<evidence type="ECO:0000313" key="3">
    <source>
        <dbReference type="EMBL" id="MBK0398667.1"/>
    </source>
</evidence>
<proteinExistence type="inferred from homology"/>
<comment type="caution">
    <text evidence="3">The sequence shown here is derived from an EMBL/GenBank/DDBJ whole genome shotgun (WGS) entry which is preliminary data.</text>
</comment>
<dbReference type="Pfam" id="PF12850">
    <property type="entry name" value="Metallophos_2"/>
    <property type="match status" value="1"/>
</dbReference>
<dbReference type="RefSeq" id="WP_200608150.1">
    <property type="nucleotide sequence ID" value="NZ_JAEHHL010000002.1"/>
</dbReference>
<dbReference type="Proteomes" id="UP000655420">
    <property type="component" value="Unassembled WGS sequence"/>
</dbReference>
<dbReference type="SUPFAM" id="SSF56300">
    <property type="entry name" value="Metallo-dependent phosphatases"/>
    <property type="match status" value="1"/>
</dbReference>
<dbReference type="InterPro" id="IPR029052">
    <property type="entry name" value="Metallo-depent_PP-like"/>
</dbReference>
<keyword evidence="4" id="KW-1185">Reference proteome</keyword>
<evidence type="ECO:0000313" key="4">
    <source>
        <dbReference type="Proteomes" id="UP000655420"/>
    </source>
</evidence>
<sequence>MDAVVDFGAFPGDVVAFGGAVSNAHAVSGMLADLALRGLAGLPMVSTGDHCAYCAEPMRTLALLRGAGMHSIAGNCEESLGAGGDDCGCGFVPGTACDLASGAWFSHAASEVDDAARAWMRGLPRLAVFRAHGRRWGVLHGGASAVNRYLWPVDPDAMLRDEIALLERAAGRVDAVLAGHCGLPFTREIDGRLWLNTGALGMPPNDGDARVSYAVIEAGAPRIIRFDYDWPGAQAAMHAAGLTQGYDRCLETGWWPSEDVLPAALRRGARRVLSD</sequence>
<gene>
    <name evidence="3" type="ORF">H0I76_05670</name>
</gene>
<dbReference type="InterPro" id="IPR024654">
    <property type="entry name" value="Calcineurin-like_PHP_lpxH"/>
</dbReference>
<name>A0A8J7SDX1_9RHOB</name>
<dbReference type="AlphaFoldDB" id="A0A8J7SDX1"/>
<comment type="similarity">
    <text evidence="1">Belongs to the metallophosphoesterase superfamily. YfcE family.</text>
</comment>